<dbReference type="GO" id="GO:0040008">
    <property type="term" value="P:regulation of growth"/>
    <property type="evidence" value="ECO:0007669"/>
    <property type="project" value="UniProtKB-ARBA"/>
</dbReference>
<evidence type="ECO:0000256" key="7">
    <source>
        <dbReference type="ARBA" id="ARBA00037228"/>
    </source>
</evidence>
<keyword evidence="6" id="KW-1015">Disulfide bond</keyword>
<evidence type="ECO:0000256" key="6">
    <source>
        <dbReference type="ARBA" id="ARBA00023157"/>
    </source>
</evidence>
<dbReference type="EMBL" id="JAEFBK010000009">
    <property type="protein sequence ID" value="KAG7569183.1"/>
    <property type="molecule type" value="Genomic_DNA"/>
</dbReference>
<name>A0A8T2A6I9_9BRAS</name>
<proteinExistence type="inferred from homology"/>
<dbReference type="AlphaFoldDB" id="A0A8T2A6I9"/>
<comment type="caution">
    <text evidence="8">The sequence shown here is derived from an EMBL/GenBank/DDBJ whole genome shotgun (WGS) entry which is preliminary data.</text>
</comment>
<gene>
    <name evidence="8" type="ORF">ISN45_Aa04g019350</name>
</gene>
<dbReference type="GO" id="GO:0005179">
    <property type="term" value="F:hormone activity"/>
    <property type="evidence" value="ECO:0007669"/>
    <property type="project" value="UniProtKB-KW"/>
</dbReference>
<evidence type="ECO:0000256" key="5">
    <source>
        <dbReference type="ARBA" id="ARBA00022729"/>
    </source>
</evidence>
<dbReference type="Proteomes" id="UP000694240">
    <property type="component" value="Chromosome 9"/>
</dbReference>
<evidence type="ECO:0000313" key="9">
    <source>
        <dbReference type="Proteomes" id="UP000694240"/>
    </source>
</evidence>
<dbReference type="Pfam" id="PF05498">
    <property type="entry name" value="RALF"/>
    <property type="match status" value="1"/>
</dbReference>
<comment type="similarity">
    <text evidence="2">Belongs to the plant rapid alkalinization factor (RALF) family.</text>
</comment>
<keyword evidence="3" id="KW-0964">Secreted</keyword>
<evidence type="ECO:0000256" key="4">
    <source>
        <dbReference type="ARBA" id="ARBA00022702"/>
    </source>
</evidence>
<dbReference type="InterPro" id="IPR008801">
    <property type="entry name" value="RALF"/>
</dbReference>
<organism evidence="8 9">
    <name type="scientific">Arabidopsis thaliana x Arabidopsis arenosa</name>
    <dbReference type="NCBI Taxonomy" id="1240361"/>
    <lineage>
        <taxon>Eukaryota</taxon>
        <taxon>Viridiplantae</taxon>
        <taxon>Streptophyta</taxon>
        <taxon>Embryophyta</taxon>
        <taxon>Tracheophyta</taxon>
        <taxon>Spermatophyta</taxon>
        <taxon>Magnoliopsida</taxon>
        <taxon>eudicotyledons</taxon>
        <taxon>Gunneridae</taxon>
        <taxon>Pentapetalae</taxon>
        <taxon>rosids</taxon>
        <taxon>malvids</taxon>
        <taxon>Brassicales</taxon>
        <taxon>Brassicaceae</taxon>
        <taxon>Camelineae</taxon>
        <taxon>Arabidopsis</taxon>
    </lineage>
</organism>
<evidence type="ECO:0000256" key="2">
    <source>
        <dbReference type="ARBA" id="ARBA00009178"/>
    </source>
</evidence>
<dbReference type="PANTHER" id="PTHR34270:SF3">
    <property type="entry name" value="PROTEIN RALF-LIKE 16-RELATED"/>
    <property type="match status" value="1"/>
</dbReference>
<comment type="subcellular location">
    <subcellularLocation>
        <location evidence="1">Secreted</location>
    </subcellularLocation>
</comment>
<keyword evidence="4" id="KW-0372">Hormone</keyword>
<reference evidence="8 9" key="1">
    <citation type="submission" date="2020-12" db="EMBL/GenBank/DDBJ databases">
        <title>Concerted genomic and epigenomic changes stabilize Arabidopsis allopolyploids.</title>
        <authorList>
            <person name="Chen Z."/>
        </authorList>
    </citation>
    <scope>NUCLEOTIDE SEQUENCE [LARGE SCALE GENOMIC DNA]</scope>
    <source>
        <strain evidence="8">Allo738</strain>
        <tissue evidence="8">Leaf</tissue>
    </source>
</reference>
<dbReference type="PANTHER" id="PTHR34270">
    <property type="entry name" value="PROTEIN RALF-LIKE 15-RELATED"/>
    <property type="match status" value="1"/>
</dbReference>
<dbReference type="GO" id="GO:0005576">
    <property type="term" value="C:extracellular region"/>
    <property type="evidence" value="ECO:0007669"/>
    <property type="project" value="UniProtKB-SubCell"/>
</dbReference>
<protein>
    <submittedName>
        <fullName evidence="8">Rapid ALkalinization Factor</fullName>
    </submittedName>
</protein>
<evidence type="ECO:0000256" key="3">
    <source>
        <dbReference type="ARBA" id="ARBA00022525"/>
    </source>
</evidence>
<keyword evidence="9" id="KW-1185">Reference proteome</keyword>
<comment type="function">
    <text evidence="7">Cell signaling peptide that may regulate plant stress, growth, and development. Mediates a rapid alkalinization of extracellular space by mediating a transient increase in the cytoplasmic Ca(2+) concentration leading to a calcium-dependent signaling events through a cell surface receptor and a concomitant activation of some intracellular mitogen-activated protein kinases.</text>
</comment>
<evidence type="ECO:0000256" key="1">
    <source>
        <dbReference type="ARBA" id="ARBA00004613"/>
    </source>
</evidence>
<evidence type="ECO:0000313" key="8">
    <source>
        <dbReference type="EMBL" id="KAG7569183.1"/>
    </source>
</evidence>
<accession>A0A8T2A6I9</accession>
<keyword evidence="5" id="KW-0732">Signal</keyword>
<feature type="non-terminal residue" evidence="8">
    <location>
        <position position="1"/>
    </location>
</feature>
<sequence length="81" mass="8829">KVKQLSNKKWLYKKKTIMQSFALIIIISIVMSTTEAKTIGNPAMREDEPKGCAPGSPSGCKMQPANPYKPGCEASQRCRGG</sequence>